<protein>
    <submittedName>
        <fullName evidence="2">Uncharacterized protein</fullName>
    </submittedName>
</protein>
<accession>A0A650ES18</accession>
<dbReference type="InterPro" id="IPR055610">
    <property type="entry name" value="DUF7186"/>
</dbReference>
<gene>
    <name evidence="2" type="ORF">CHPC129_000453</name>
</gene>
<name>A0A650ES18_9CAUD</name>
<dbReference type="Proteomes" id="UP000423199">
    <property type="component" value="Segment"/>
</dbReference>
<organism evidence="2 3">
    <name type="scientific">Lactococcus phage CHPC129</name>
    <dbReference type="NCBI Taxonomy" id="2675246"/>
    <lineage>
        <taxon>Viruses</taxon>
        <taxon>Duplodnaviria</taxon>
        <taxon>Heunggongvirae</taxon>
        <taxon>Uroviricota</taxon>
        <taxon>Caudoviricetes</taxon>
        <taxon>Skunavirus</taxon>
        <taxon>Skunavirus CHPC129</taxon>
    </lineage>
</organism>
<keyword evidence="1" id="KW-0812">Transmembrane</keyword>
<dbReference type="EMBL" id="MN689514">
    <property type="protein sequence ID" value="QGT52799.1"/>
    <property type="molecule type" value="Genomic_DNA"/>
</dbReference>
<keyword evidence="1" id="KW-0472">Membrane</keyword>
<evidence type="ECO:0000313" key="2">
    <source>
        <dbReference type="EMBL" id="QGT52799.1"/>
    </source>
</evidence>
<evidence type="ECO:0000256" key="1">
    <source>
        <dbReference type="SAM" id="Phobius"/>
    </source>
</evidence>
<sequence length="42" mass="4614">MKLDLETAKTLTIIIGVIFTVIVIAWLAMLAMLLITWLGGII</sequence>
<keyword evidence="3" id="KW-1185">Reference proteome</keyword>
<evidence type="ECO:0000313" key="3">
    <source>
        <dbReference type="Proteomes" id="UP000423199"/>
    </source>
</evidence>
<proteinExistence type="predicted"/>
<dbReference type="Pfam" id="PF23815">
    <property type="entry name" value="DUF7186"/>
    <property type="match status" value="1"/>
</dbReference>
<feature type="transmembrane region" description="Helical" evidence="1">
    <location>
        <begin position="12"/>
        <end position="38"/>
    </location>
</feature>
<keyword evidence="1" id="KW-1133">Transmembrane helix</keyword>
<reference evidence="2 3" key="1">
    <citation type="submission" date="2019-11" db="EMBL/GenBank/DDBJ databases">
        <title>Genome Sequences of 31 Lactococcus lactis Bacteriophages Isolated from Foods.</title>
        <authorList>
            <person name="Marcelli B."/>
            <person name="de Jong A."/>
            <person name="Kuipers O.P."/>
        </authorList>
    </citation>
    <scope>NUCLEOTIDE SEQUENCE [LARGE SCALE GENOMIC DNA]</scope>
</reference>